<dbReference type="PANTHER" id="PTHR45228:SF8">
    <property type="entry name" value="TWO-COMPONENT RESPONSE REGULATOR-RELATED"/>
    <property type="match status" value="1"/>
</dbReference>
<dbReference type="SUPFAM" id="SSF109604">
    <property type="entry name" value="HD-domain/PDEase-like"/>
    <property type="match status" value="1"/>
</dbReference>
<protein>
    <submittedName>
        <fullName evidence="1">HDIG domain protein</fullName>
    </submittedName>
</protein>
<dbReference type="OrthoDB" id="9788260at2"/>
<dbReference type="InterPro" id="IPR037522">
    <property type="entry name" value="HD_GYP_dom"/>
</dbReference>
<reference evidence="1 2" key="1">
    <citation type="submission" date="2016-12" db="EMBL/GenBank/DDBJ databases">
        <title>Complete genome sequence of Thauera chlorobenzoica, a Betaproteobacterium degrading haloaromatics anaerobically to CO2 and halides.</title>
        <authorList>
            <person name="Goris T."/>
            <person name="Mergelsberg M."/>
            <person name="Boll M."/>
        </authorList>
    </citation>
    <scope>NUCLEOTIDE SEQUENCE [LARGE SCALE GENOMIC DNA]</scope>
    <source>
        <strain evidence="1 2">3CB1</strain>
    </source>
</reference>
<dbReference type="EMBL" id="CP018839">
    <property type="protein sequence ID" value="APR03287.1"/>
    <property type="molecule type" value="Genomic_DNA"/>
</dbReference>
<dbReference type="Gene3D" id="2.40.10.220">
    <property type="entry name" value="predicted glycosyltransferase like domains"/>
    <property type="match status" value="1"/>
</dbReference>
<dbReference type="Pfam" id="PF07238">
    <property type="entry name" value="PilZ"/>
    <property type="match status" value="1"/>
</dbReference>
<dbReference type="PROSITE" id="PS51832">
    <property type="entry name" value="HD_GYP"/>
    <property type="match status" value="1"/>
</dbReference>
<name>A0A1H5VYT5_9RHOO</name>
<evidence type="ECO:0000313" key="1">
    <source>
        <dbReference type="EMBL" id="APR03287.1"/>
    </source>
</evidence>
<dbReference type="Pfam" id="PF13487">
    <property type="entry name" value="HD_5"/>
    <property type="match status" value="1"/>
</dbReference>
<dbReference type="KEGG" id="tcl:Tchl_0415"/>
<organism evidence="1 2">
    <name type="scientific">Thauera chlorobenzoica</name>
    <dbReference type="NCBI Taxonomy" id="96773"/>
    <lineage>
        <taxon>Bacteria</taxon>
        <taxon>Pseudomonadati</taxon>
        <taxon>Pseudomonadota</taxon>
        <taxon>Betaproteobacteria</taxon>
        <taxon>Rhodocyclales</taxon>
        <taxon>Zoogloeaceae</taxon>
        <taxon>Thauera</taxon>
    </lineage>
</organism>
<dbReference type="InterPro" id="IPR009875">
    <property type="entry name" value="PilZ_domain"/>
</dbReference>
<dbReference type="AlphaFoldDB" id="A0A1H5VYT5"/>
<dbReference type="InterPro" id="IPR052020">
    <property type="entry name" value="Cyclic_di-GMP/3'3'-cGAMP_PDE"/>
</dbReference>
<accession>A0A1H5VYT5</accession>
<keyword evidence="2" id="KW-1185">Reference proteome</keyword>
<dbReference type="Gene3D" id="1.10.3210.10">
    <property type="entry name" value="Hypothetical protein af1432"/>
    <property type="match status" value="1"/>
</dbReference>
<dbReference type="RefSeq" id="WP_075146926.1">
    <property type="nucleotide sequence ID" value="NZ_CP018839.1"/>
</dbReference>
<dbReference type="GO" id="GO:0035438">
    <property type="term" value="F:cyclic-di-GMP binding"/>
    <property type="evidence" value="ECO:0007669"/>
    <property type="project" value="InterPro"/>
</dbReference>
<dbReference type="Proteomes" id="UP000185739">
    <property type="component" value="Chromosome"/>
</dbReference>
<dbReference type="PANTHER" id="PTHR45228">
    <property type="entry name" value="CYCLIC DI-GMP PHOSPHODIESTERASE TM_0186-RELATED"/>
    <property type="match status" value="1"/>
</dbReference>
<evidence type="ECO:0000313" key="2">
    <source>
        <dbReference type="Proteomes" id="UP000185739"/>
    </source>
</evidence>
<sequence>MGDEQDKYNRVDNPIEVEQLLGALSDADGAWIRLERDDAEPQPVLVAEQRPGEVLVLDIGAVREIAGELRRGQAFRVLGRAGERLLRTEPMVAEAVREEGGRVYCDCPYPVALGVLQRREAFRARLRPGMEVGVVVRSADAAGSVHGDLRDLSLGGCQVALPLSSGTRLRDASSPLEMELCFPNGTRFIIAAQTTRFNTDIRRHAMFVGFRFEAPSAEQERLLWQFVREIEREVARLDGTLAGTVQPSPLLTPPPGAEPPVGWRAALVHPTPMARRLARVAGYLDAQALELQHGGDVDPAQLSRHADLLLTLLDEDREAVLFATRCMHREPMPVRHGLAVAAHLVDLMGGPRVTPALRKAVAAAAMVHDLGKVLLPAELLAATTLDAPARARLAEHVGLLAERLGRCRWLAPSVVTAVIGQINERLDGSGYPAGARADALGELARAAAVVDAVEAMRRARADRPALSLAEIYRTLLRPDSPFDPNWVRRHLRHFGALPVGALVRYAGDHLAWVQRLDDARRPIQVELTDRIVAPETLTGEILRGPALARLGAVVEECPVDA</sequence>
<proteinExistence type="predicted"/>
<gene>
    <name evidence="1" type="ORF">Tchl_0415</name>
</gene>
<dbReference type="STRING" id="96773.Tchl_0415"/>